<evidence type="ECO:0008006" key="4">
    <source>
        <dbReference type="Google" id="ProtNLM"/>
    </source>
</evidence>
<evidence type="ECO:0000313" key="3">
    <source>
        <dbReference type="Proteomes" id="UP000499080"/>
    </source>
</evidence>
<name>A0A4Y2G223_ARAVE</name>
<keyword evidence="1" id="KW-0732">Signal</keyword>
<feature type="chain" id="PRO_5021479522" description="Saposin B-type domain-containing protein" evidence="1">
    <location>
        <begin position="31"/>
        <end position="220"/>
    </location>
</feature>
<comment type="caution">
    <text evidence="2">The sequence shown here is derived from an EMBL/GenBank/DDBJ whole genome shotgun (WGS) entry which is preliminary data.</text>
</comment>
<dbReference type="Proteomes" id="UP000499080">
    <property type="component" value="Unassembled WGS sequence"/>
</dbReference>
<sequence length="220" mass="25488">MSISLNQRKMESKLSIAVLFFLGLFVSVQGLSLAPENLAKYEKCLTCANCLSSLKVPQTINECIQILRPEEIESVFQSIHYHYKYESRNLHDAIEEYCKIDDAKKPDAYPKSLNGVQAFMKEIESVFQSIHYHYKYESRNLNDAIEEYCKIDDEKKRTIGCPCSAKESLGDLGGVDKNWPTKRKGRDFELTEKKSANQRCFRFNILGVIRTIARRFLFEF</sequence>
<feature type="signal peptide" evidence="1">
    <location>
        <begin position="1"/>
        <end position="30"/>
    </location>
</feature>
<evidence type="ECO:0000256" key="1">
    <source>
        <dbReference type="SAM" id="SignalP"/>
    </source>
</evidence>
<keyword evidence="3" id="KW-1185">Reference proteome</keyword>
<organism evidence="2 3">
    <name type="scientific">Araneus ventricosus</name>
    <name type="common">Orbweaver spider</name>
    <name type="synonym">Epeira ventricosa</name>
    <dbReference type="NCBI Taxonomy" id="182803"/>
    <lineage>
        <taxon>Eukaryota</taxon>
        <taxon>Metazoa</taxon>
        <taxon>Ecdysozoa</taxon>
        <taxon>Arthropoda</taxon>
        <taxon>Chelicerata</taxon>
        <taxon>Arachnida</taxon>
        <taxon>Araneae</taxon>
        <taxon>Araneomorphae</taxon>
        <taxon>Entelegynae</taxon>
        <taxon>Araneoidea</taxon>
        <taxon>Araneidae</taxon>
        <taxon>Araneus</taxon>
    </lineage>
</organism>
<dbReference type="AlphaFoldDB" id="A0A4Y2G223"/>
<dbReference type="EMBL" id="BGPR01001188">
    <property type="protein sequence ID" value="GBM47663.1"/>
    <property type="molecule type" value="Genomic_DNA"/>
</dbReference>
<gene>
    <name evidence="2" type="ORF">AVEN_120101_1</name>
</gene>
<proteinExistence type="predicted"/>
<evidence type="ECO:0000313" key="2">
    <source>
        <dbReference type="EMBL" id="GBM47663.1"/>
    </source>
</evidence>
<accession>A0A4Y2G223</accession>
<reference evidence="2 3" key="1">
    <citation type="journal article" date="2019" name="Sci. Rep.">
        <title>Orb-weaving spider Araneus ventricosus genome elucidates the spidroin gene catalogue.</title>
        <authorList>
            <person name="Kono N."/>
            <person name="Nakamura H."/>
            <person name="Ohtoshi R."/>
            <person name="Moran D.A.P."/>
            <person name="Shinohara A."/>
            <person name="Yoshida Y."/>
            <person name="Fujiwara M."/>
            <person name="Mori M."/>
            <person name="Tomita M."/>
            <person name="Arakawa K."/>
        </authorList>
    </citation>
    <scope>NUCLEOTIDE SEQUENCE [LARGE SCALE GENOMIC DNA]</scope>
</reference>
<protein>
    <recommendedName>
        <fullName evidence="4">Saposin B-type domain-containing protein</fullName>
    </recommendedName>
</protein>